<dbReference type="SUPFAM" id="SSF52540">
    <property type="entry name" value="P-loop containing nucleoside triphosphate hydrolases"/>
    <property type="match status" value="1"/>
</dbReference>
<keyword evidence="2" id="KW-1003">Cell membrane</keyword>
<dbReference type="Gene3D" id="3.40.50.300">
    <property type="entry name" value="P-loop containing nucleotide triphosphate hydrolases"/>
    <property type="match status" value="1"/>
</dbReference>
<dbReference type="EMBL" id="AP021881">
    <property type="protein sequence ID" value="BBP01840.1"/>
    <property type="molecule type" value="Genomic_DNA"/>
</dbReference>
<dbReference type="Proteomes" id="UP000463939">
    <property type="component" value="Chromosome"/>
</dbReference>
<evidence type="ECO:0000256" key="5">
    <source>
        <dbReference type="ARBA" id="ARBA00022840"/>
    </source>
</evidence>
<dbReference type="Pfam" id="PF00664">
    <property type="entry name" value="ABC_membrane"/>
    <property type="match status" value="1"/>
</dbReference>
<dbReference type="PROSITE" id="PS00211">
    <property type="entry name" value="ABC_TRANSPORTER_1"/>
    <property type="match status" value="1"/>
</dbReference>
<keyword evidence="4" id="KW-0547">Nucleotide-binding</keyword>
<dbReference type="InterPro" id="IPR027417">
    <property type="entry name" value="P-loop_NTPase"/>
</dbReference>
<dbReference type="KEGG" id="sniv:SFSGTM_25480"/>
<dbReference type="GO" id="GO:0016887">
    <property type="term" value="F:ATP hydrolysis activity"/>
    <property type="evidence" value="ECO:0007669"/>
    <property type="project" value="InterPro"/>
</dbReference>
<evidence type="ECO:0000259" key="9">
    <source>
        <dbReference type="PROSITE" id="PS50893"/>
    </source>
</evidence>
<feature type="transmembrane region" description="Helical" evidence="8">
    <location>
        <begin position="35"/>
        <end position="56"/>
    </location>
</feature>
<reference evidence="12" key="1">
    <citation type="submission" date="2019-11" db="EMBL/GenBank/DDBJ databases">
        <title>Isolation and characterization of a novel species in the genus Sulfuriferula.</title>
        <authorList>
            <person name="Mochizuki J."/>
            <person name="Kojima H."/>
            <person name="Fukui M."/>
        </authorList>
    </citation>
    <scope>NUCLEOTIDE SEQUENCE [LARGE SCALE GENOMIC DNA]</scope>
    <source>
        <strain evidence="12">SGTM</strain>
    </source>
</reference>
<dbReference type="GO" id="GO:0005524">
    <property type="term" value="F:ATP binding"/>
    <property type="evidence" value="ECO:0007669"/>
    <property type="project" value="UniProtKB-KW"/>
</dbReference>
<dbReference type="SMART" id="SM00382">
    <property type="entry name" value="AAA"/>
    <property type="match status" value="1"/>
</dbReference>
<accession>A0A809SIG4</accession>
<keyword evidence="12" id="KW-1185">Reference proteome</keyword>
<gene>
    <name evidence="11" type="ORF">SFSGTM_25480</name>
</gene>
<dbReference type="Pfam" id="PF00005">
    <property type="entry name" value="ABC_tran"/>
    <property type="match status" value="1"/>
</dbReference>
<dbReference type="FunFam" id="3.40.50.300:FF:000218">
    <property type="entry name" value="Multidrug ABC transporter ATP-binding protein"/>
    <property type="match status" value="1"/>
</dbReference>
<protein>
    <submittedName>
        <fullName evidence="11">ABC transporter ATP-binding protein/permease</fullName>
    </submittedName>
</protein>
<evidence type="ECO:0000313" key="12">
    <source>
        <dbReference type="Proteomes" id="UP000463939"/>
    </source>
</evidence>
<feature type="transmembrane region" description="Helical" evidence="8">
    <location>
        <begin position="115"/>
        <end position="137"/>
    </location>
</feature>
<evidence type="ECO:0000256" key="3">
    <source>
        <dbReference type="ARBA" id="ARBA00022692"/>
    </source>
</evidence>
<dbReference type="SUPFAM" id="SSF90123">
    <property type="entry name" value="ABC transporter transmembrane region"/>
    <property type="match status" value="1"/>
</dbReference>
<dbReference type="PROSITE" id="PS50929">
    <property type="entry name" value="ABC_TM1F"/>
    <property type="match status" value="1"/>
</dbReference>
<evidence type="ECO:0000259" key="10">
    <source>
        <dbReference type="PROSITE" id="PS50929"/>
    </source>
</evidence>
<evidence type="ECO:0000256" key="1">
    <source>
        <dbReference type="ARBA" id="ARBA00004651"/>
    </source>
</evidence>
<organism evidence="11 12">
    <name type="scientific">Sulfuriferula nivalis</name>
    <dbReference type="NCBI Taxonomy" id="2675298"/>
    <lineage>
        <taxon>Bacteria</taxon>
        <taxon>Pseudomonadati</taxon>
        <taxon>Pseudomonadota</taxon>
        <taxon>Betaproteobacteria</taxon>
        <taxon>Nitrosomonadales</taxon>
        <taxon>Sulfuricellaceae</taxon>
        <taxon>Sulfuriferula</taxon>
    </lineage>
</organism>
<dbReference type="GO" id="GO:0015421">
    <property type="term" value="F:ABC-type oligopeptide transporter activity"/>
    <property type="evidence" value="ECO:0007669"/>
    <property type="project" value="TreeGrafter"/>
</dbReference>
<keyword evidence="6 8" id="KW-1133">Transmembrane helix</keyword>
<dbReference type="InterPro" id="IPR011527">
    <property type="entry name" value="ABC1_TM_dom"/>
</dbReference>
<proteinExistence type="predicted"/>
<dbReference type="InterPro" id="IPR039421">
    <property type="entry name" value="Type_1_exporter"/>
</dbReference>
<dbReference type="AlphaFoldDB" id="A0A809SIG4"/>
<feature type="domain" description="ABC transporter" evidence="9">
    <location>
        <begin position="320"/>
        <end position="559"/>
    </location>
</feature>
<dbReference type="InterPro" id="IPR003439">
    <property type="entry name" value="ABC_transporter-like_ATP-bd"/>
</dbReference>
<evidence type="ECO:0000256" key="6">
    <source>
        <dbReference type="ARBA" id="ARBA00022989"/>
    </source>
</evidence>
<dbReference type="GO" id="GO:0005886">
    <property type="term" value="C:plasma membrane"/>
    <property type="evidence" value="ECO:0007669"/>
    <property type="project" value="UniProtKB-SubCell"/>
</dbReference>
<evidence type="ECO:0000256" key="8">
    <source>
        <dbReference type="SAM" id="Phobius"/>
    </source>
</evidence>
<keyword evidence="3 8" id="KW-0812">Transmembrane</keyword>
<keyword evidence="5 11" id="KW-0067">ATP-binding</keyword>
<feature type="domain" description="ABC transmembrane type-1" evidence="10">
    <location>
        <begin position="1"/>
        <end position="286"/>
    </location>
</feature>
<dbReference type="PANTHER" id="PTHR43394:SF1">
    <property type="entry name" value="ATP-BINDING CASSETTE SUB-FAMILY B MEMBER 10, MITOCHONDRIAL"/>
    <property type="match status" value="1"/>
</dbReference>
<dbReference type="InterPro" id="IPR017871">
    <property type="entry name" value="ABC_transporter-like_CS"/>
</dbReference>
<dbReference type="Gene3D" id="1.20.1560.10">
    <property type="entry name" value="ABC transporter type 1, transmembrane domain"/>
    <property type="match status" value="1"/>
</dbReference>
<evidence type="ECO:0000256" key="4">
    <source>
        <dbReference type="ARBA" id="ARBA00022741"/>
    </source>
</evidence>
<dbReference type="InterPro" id="IPR036640">
    <property type="entry name" value="ABC1_TM_sf"/>
</dbReference>
<keyword evidence="7 8" id="KW-0472">Membrane</keyword>
<evidence type="ECO:0000256" key="7">
    <source>
        <dbReference type="ARBA" id="ARBA00023136"/>
    </source>
</evidence>
<comment type="subcellular location">
    <subcellularLocation>
        <location evidence="1">Cell membrane</location>
        <topology evidence="1">Multi-pass membrane protein</topology>
    </subcellularLocation>
</comment>
<evidence type="ECO:0000256" key="2">
    <source>
        <dbReference type="ARBA" id="ARBA00022475"/>
    </source>
</evidence>
<feature type="transmembrane region" description="Helical" evidence="8">
    <location>
        <begin position="229"/>
        <end position="250"/>
    </location>
</feature>
<name>A0A809SIG4_9PROT</name>
<dbReference type="InterPro" id="IPR003593">
    <property type="entry name" value="AAA+_ATPase"/>
</dbReference>
<dbReference type="PROSITE" id="PS50893">
    <property type="entry name" value="ABC_TRANSPORTER_2"/>
    <property type="match status" value="1"/>
</dbReference>
<sequence>MLAGSLSVVLVDMTLPIFMGKLVSLMSAPDPTTALAAQTTGLWIMLVVVLIVRPFLQFADTAIRLNALIPGVTTLIRWQSHWHVVRQSLLFFQKDFSGRIANRVLQTAHSLRESVILAIRGVLYFFSWGILTLILISGFNWRLSLPTLIWLLAYVAFLRFFVPRLCELAKQSADADSMVTARVVDTYSNILTVKLFARIVDEDAYVREVMDEHQVASALHMRMETRFELTLRMLNALLLASTAVIGVSLWKQGLISTSQLVVALPLVWQITNMASYIASSSASIFEGIGTVQSGIETIAVPHALIDDTAAKPIKVTQGEIRFEQVTFAYDVGKHVLNNIDLTVHPGERIGLIGRSGAGKSTLVNLLLRFFDIDQGRITIDGQDIRHITQESLRTQIGLVTQDTSLLHRSIADNIRYGRPQATQADIETAARQAQAHDFIMQLRDWNGREGYQAHVGERGVKLSGGQRQRVAIARVILKDAPILLLDEATSALDSEIEASIQEQLVGLMDGKTVIAIAHRLSTIAHMDRLIVLDQGQIVEQGTHHELLQKNGLYAALWQYQSGGFLADALPEGMSRIQ</sequence>
<evidence type="ECO:0000313" key="11">
    <source>
        <dbReference type="EMBL" id="BBP01840.1"/>
    </source>
</evidence>
<feature type="transmembrane region" description="Helical" evidence="8">
    <location>
        <begin position="143"/>
        <end position="162"/>
    </location>
</feature>
<dbReference type="PANTHER" id="PTHR43394">
    <property type="entry name" value="ATP-DEPENDENT PERMEASE MDL1, MITOCHONDRIAL"/>
    <property type="match status" value="1"/>
</dbReference>